<keyword evidence="1" id="KW-0472">Membrane</keyword>
<name>A0ABS3S7F3_9ACTN</name>
<gene>
    <name evidence="2" type="ORF">J4709_45970</name>
</gene>
<keyword evidence="1" id="KW-1133">Transmembrane helix</keyword>
<evidence type="ECO:0000313" key="2">
    <source>
        <dbReference type="EMBL" id="MBO2464937.1"/>
    </source>
</evidence>
<dbReference type="EMBL" id="JAGEPF010000040">
    <property type="protein sequence ID" value="MBO2464937.1"/>
    <property type="molecule type" value="Genomic_DNA"/>
</dbReference>
<feature type="transmembrane region" description="Helical" evidence="1">
    <location>
        <begin position="52"/>
        <end position="74"/>
    </location>
</feature>
<evidence type="ECO:0008006" key="4">
    <source>
        <dbReference type="Google" id="ProtNLM"/>
    </source>
</evidence>
<keyword evidence="1" id="KW-0812">Transmembrane</keyword>
<evidence type="ECO:0000313" key="3">
    <source>
        <dbReference type="Proteomes" id="UP000680206"/>
    </source>
</evidence>
<sequence length="115" mass="11322">MLLSVAVRLTNAAALAFAPSPAPSGGGGGKLDDPAPKAPKGLEGIASDWIAWAKWGALVAGVIGLIVSGIMMAIGRRNRSHLAGEGAAGIPWVVAGLSLAAMAVPIANQIMSATG</sequence>
<organism evidence="2 3">
    <name type="scientific">Actinomadura violacea</name>
    <dbReference type="NCBI Taxonomy" id="2819934"/>
    <lineage>
        <taxon>Bacteria</taxon>
        <taxon>Bacillati</taxon>
        <taxon>Actinomycetota</taxon>
        <taxon>Actinomycetes</taxon>
        <taxon>Streptosporangiales</taxon>
        <taxon>Thermomonosporaceae</taxon>
        <taxon>Actinomadura</taxon>
    </lineage>
</organism>
<dbReference type="RefSeq" id="WP_208251801.1">
    <property type="nucleotide sequence ID" value="NZ_JAGEPF010000040.1"/>
</dbReference>
<dbReference type="Proteomes" id="UP000680206">
    <property type="component" value="Unassembled WGS sequence"/>
</dbReference>
<accession>A0ABS3S7F3</accession>
<protein>
    <recommendedName>
        <fullName evidence="4">Conjugal transfer protein TrbC</fullName>
    </recommendedName>
</protein>
<comment type="caution">
    <text evidence="2">The sequence shown here is derived from an EMBL/GenBank/DDBJ whole genome shotgun (WGS) entry which is preliminary data.</text>
</comment>
<feature type="transmembrane region" description="Helical" evidence="1">
    <location>
        <begin position="86"/>
        <end position="107"/>
    </location>
</feature>
<evidence type="ECO:0000256" key="1">
    <source>
        <dbReference type="SAM" id="Phobius"/>
    </source>
</evidence>
<proteinExistence type="predicted"/>
<keyword evidence="3" id="KW-1185">Reference proteome</keyword>
<reference evidence="2 3" key="1">
    <citation type="submission" date="2021-03" db="EMBL/GenBank/DDBJ databases">
        <title>Actinomadura violae sp. nov., isolated from lichen in Thailand.</title>
        <authorList>
            <person name="Kanchanasin P."/>
            <person name="Saeng-In P."/>
            <person name="Phongsopitanun W."/>
            <person name="Yuki M."/>
            <person name="Kudo T."/>
            <person name="Ohkuma M."/>
            <person name="Tanasupawat S."/>
        </authorList>
    </citation>
    <scope>NUCLEOTIDE SEQUENCE [LARGE SCALE GENOMIC DNA]</scope>
    <source>
        <strain evidence="2 3">LCR2-06</strain>
    </source>
</reference>